<dbReference type="Pfam" id="PF08766">
    <property type="entry name" value="DEK_C"/>
    <property type="match status" value="1"/>
</dbReference>
<feature type="compositionally biased region" description="Basic and acidic residues" evidence="6">
    <location>
        <begin position="108"/>
        <end position="117"/>
    </location>
</feature>
<feature type="compositionally biased region" description="Basic and acidic residues" evidence="6">
    <location>
        <begin position="124"/>
        <end position="137"/>
    </location>
</feature>
<evidence type="ECO:0000256" key="6">
    <source>
        <dbReference type="SAM" id="MobiDB-lite"/>
    </source>
</evidence>
<feature type="domain" description="DEK-C" evidence="7">
    <location>
        <begin position="16"/>
        <end position="71"/>
    </location>
</feature>
<evidence type="ECO:0000313" key="9">
    <source>
        <dbReference type="Proteomes" id="UP000266723"/>
    </source>
</evidence>
<evidence type="ECO:0000313" key="8">
    <source>
        <dbReference type="EMBL" id="KAF3527858.1"/>
    </source>
</evidence>
<name>A0ABQ7B6R6_BRACR</name>
<dbReference type="InterPro" id="IPR012946">
    <property type="entry name" value="X8"/>
</dbReference>
<accession>A0ABQ7B6R6</accession>
<evidence type="ECO:0000256" key="1">
    <source>
        <dbReference type="ARBA" id="ARBA00004123"/>
    </source>
</evidence>
<dbReference type="PANTHER" id="PTHR13468:SF22">
    <property type="entry name" value="DEK DOMAIN-CONTAINING CHROMATIN-ASSOCIATED PROTEIN 3"/>
    <property type="match status" value="1"/>
</dbReference>
<feature type="compositionally biased region" description="Basic and acidic residues" evidence="6">
    <location>
        <begin position="149"/>
        <end position="158"/>
    </location>
</feature>
<dbReference type="EMBL" id="QGKV02001507">
    <property type="protein sequence ID" value="KAF3527858.1"/>
    <property type="molecule type" value="Genomic_DNA"/>
</dbReference>
<dbReference type="SMART" id="SM00768">
    <property type="entry name" value="X8"/>
    <property type="match status" value="1"/>
</dbReference>
<dbReference type="PROSITE" id="PS51998">
    <property type="entry name" value="DEK_C"/>
    <property type="match status" value="1"/>
</dbReference>
<organism evidence="8 9">
    <name type="scientific">Brassica cretica</name>
    <name type="common">Mustard</name>
    <dbReference type="NCBI Taxonomy" id="69181"/>
    <lineage>
        <taxon>Eukaryota</taxon>
        <taxon>Viridiplantae</taxon>
        <taxon>Streptophyta</taxon>
        <taxon>Embryophyta</taxon>
        <taxon>Tracheophyta</taxon>
        <taxon>Spermatophyta</taxon>
        <taxon>Magnoliopsida</taxon>
        <taxon>eudicotyledons</taxon>
        <taxon>Gunneridae</taxon>
        <taxon>Pentapetalae</taxon>
        <taxon>rosids</taxon>
        <taxon>malvids</taxon>
        <taxon>Brassicales</taxon>
        <taxon>Brassicaceae</taxon>
        <taxon>Brassiceae</taxon>
        <taxon>Brassica</taxon>
    </lineage>
</organism>
<dbReference type="Gene3D" id="1.10.10.60">
    <property type="entry name" value="Homeodomain-like"/>
    <property type="match status" value="1"/>
</dbReference>
<proteinExistence type="predicted"/>
<evidence type="ECO:0000256" key="3">
    <source>
        <dbReference type="ARBA" id="ARBA00022853"/>
    </source>
</evidence>
<keyword evidence="2" id="KW-0732">Signal</keyword>
<comment type="subcellular location">
    <subcellularLocation>
        <location evidence="1">Nucleus</location>
    </subcellularLocation>
</comment>
<keyword evidence="3" id="KW-0156">Chromatin regulator</keyword>
<dbReference type="Proteomes" id="UP000266723">
    <property type="component" value="Unassembled WGS sequence"/>
</dbReference>
<dbReference type="InterPro" id="IPR014876">
    <property type="entry name" value="DEK_C"/>
</dbReference>
<dbReference type="SUPFAM" id="SSF109715">
    <property type="entry name" value="DEK C-terminal domain"/>
    <property type="match status" value="1"/>
</dbReference>
<protein>
    <recommendedName>
        <fullName evidence="7">DEK-C domain-containing protein</fullName>
    </recommendedName>
</protein>
<gene>
    <name evidence="8" type="ORF">DY000_02038478</name>
</gene>
<feature type="compositionally biased region" description="Basic and acidic residues" evidence="6">
    <location>
        <begin position="84"/>
        <end position="96"/>
    </location>
</feature>
<dbReference type="InterPro" id="IPR044198">
    <property type="entry name" value="DEK"/>
</dbReference>
<evidence type="ECO:0000256" key="2">
    <source>
        <dbReference type="ARBA" id="ARBA00022729"/>
    </source>
</evidence>
<evidence type="ECO:0000259" key="7">
    <source>
        <dbReference type="PROSITE" id="PS51998"/>
    </source>
</evidence>
<keyword evidence="4" id="KW-0238">DNA-binding</keyword>
<reference evidence="8 9" key="1">
    <citation type="journal article" date="2020" name="BMC Genomics">
        <title>Intraspecific diversification of the crop wild relative Brassica cretica Lam. using demographic model selection.</title>
        <authorList>
            <person name="Kioukis A."/>
            <person name="Michalopoulou V.A."/>
            <person name="Briers L."/>
            <person name="Pirintsos S."/>
            <person name="Studholme D.J."/>
            <person name="Pavlidis P."/>
            <person name="Sarris P.F."/>
        </authorList>
    </citation>
    <scope>NUCLEOTIDE SEQUENCE [LARGE SCALE GENOMIC DNA]</scope>
    <source>
        <strain evidence="9">cv. PFS-1207/04</strain>
    </source>
</reference>
<feature type="region of interest" description="Disordered" evidence="6">
    <location>
        <begin position="74"/>
        <end position="166"/>
    </location>
</feature>
<evidence type="ECO:0000256" key="5">
    <source>
        <dbReference type="ARBA" id="ARBA00023242"/>
    </source>
</evidence>
<keyword evidence="5" id="KW-0539">Nucleus</keyword>
<dbReference type="PANTHER" id="PTHR13468">
    <property type="entry name" value="DEK PROTEIN"/>
    <property type="match status" value="1"/>
</dbReference>
<evidence type="ECO:0000256" key="4">
    <source>
        <dbReference type="ARBA" id="ARBA00023125"/>
    </source>
</evidence>
<sequence length="270" mass="29254">MLEVKSAGKGKEKTKGPSDKVLKKAIVEILKRVDFNTATFTDILKELGKDFKEDLTPRKSSIKVMIQSELTKLAEEVDEQEEVEEKKEDDAEKEKAVGSASAEEEEKKEENAEKEKAGGSAVAEEVKEGDHAEKEKAGGSADAEEEEKKEESAEKEKAGGSAGAEEVKKGVYAEKEKAGGSAGAEEWVLILTMVRFKARNGVYQSRDLLGRAGVVMNLYYQIYSCTDQSCFFGGDGMVVTTNPSSGACVYVYPSSTAAFIPPPQATMVLL</sequence>
<keyword evidence="9" id="KW-1185">Reference proteome</keyword>
<comment type="caution">
    <text evidence="8">The sequence shown here is derived from an EMBL/GenBank/DDBJ whole genome shotgun (WGS) entry which is preliminary data.</text>
</comment>